<organism evidence="5 7">
    <name type="scientific">Pseudomonas helleri</name>
    <dbReference type="NCBI Taxonomy" id="1608996"/>
    <lineage>
        <taxon>Bacteria</taxon>
        <taxon>Pseudomonadati</taxon>
        <taxon>Pseudomonadota</taxon>
        <taxon>Gammaproteobacteria</taxon>
        <taxon>Pseudomonadales</taxon>
        <taxon>Pseudomonadaceae</taxon>
        <taxon>Pseudomonas</taxon>
    </lineage>
</organism>
<accession>A0A6A7ZBQ5</accession>
<sequence>MSNTPDIGQMNAVELLARYRDKSLSPVEVAEDALLRIERYNPAVNAYCHVDPQGALQAARGSEQRWFKGTPCGALDGVPASIKDLTLTQGMPTRKGSRTTTAQGPWEIDAPFSAFMRKAGAVLLGKTTTPEFGWKGVTDNPLYGITRNPWDTRLTAGGSSGGAAAAASLNLGVLHQGSDAGGSIRIPCAFTGTFGIKPTFGYVPQWPASSMTILSHLGPMTRTVEDSVLMLQTVARPDARDGLIGAPRTTPWLAQSDHLKGLRIAYSPNFGYVDVDPQVARVVAQAVQRLAELGAHVEQVDPGFSDPLETFNTLWFAGAARLAGQLSSAQRDLMDPGLQRIAGLGERISLEQYSTALEGRAALVAHMNDFHQRYDILVSPMLPITAFAAGHNVPPESSLTDWMQWTPFTYPFNLTQQPAASVPCGLANNGLPVGLHVVGARFADDQVLRVCRAYEKHFAQSHPHAPITPV</sequence>
<gene>
    <name evidence="5" type="ORF">GHO28_11580</name>
    <name evidence="4" type="ORF">GHO30_06945</name>
    <name evidence="3" type="ORF">GHO37_23730</name>
</gene>
<dbReference type="EC" id="3.5.1.4" evidence="5"/>
<keyword evidence="8" id="KW-1185">Reference proteome</keyword>
<dbReference type="AlphaFoldDB" id="A0A6A7ZBQ5"/>
<dbReference type="EMBL" id="WIWF01000142">
    <property type="protein sequence ID" value="MQT77272.1"/>
    <property type="molecule type" value="Genomic_DNA"/>
</dbReference>
<protein>
    <submittedName>
        <fullName evidence="5">Amidase</fullName>
        <ecNumber evidence="5">3.5.1.4</ecNumber>
    </submittedName>
</protein>
<dbReference type="InterPro" id="IPR036928">
    <property type="entry name" value="AS_sf"/>
</dbReference>
<evidence type="ECO:0000313" key="3">
    <source>
        <dbReference type="EMBL" id="MQT77272.1"/>
    </source>
</evidence>
<feature type="domain" description="Amidase" evidence="2">
    <location>
        <begin position="28"/>
        <end position="448"/>
    </location>
</feature>
<evidence type="ECO:0000259" key="2">
    <source>
        <dbReference type="Pfam" id="PF01425"/>
    </source>
</evidence>
<dbReference type="SUPFAM" id="SSF75304">
    <property type="entry name" value="Amidase signature (AS) enzymes"/>
    <property type="match status" value="1"/>
</dbReference>
<evidence type="ECO:0000313" key="6">
    <source>
        <dbReference type="Proteomes" id="UP000447574"/>
    </source>
</evidence>
<dbReference type="RefSeq" id="WP_048391307.1">
    <property type="nucleotide sequence ID" value="NZ_CP181271.1"/>
</dbReference>
<dbReference type="Proteomes" id="UP000470186">
    <property type="component" value="Unassembled WGS sequence"/>
</dbReference>
<keyword evidence="5" id="KW-0378">Hydrolase</keyword>
<dbReference type="Gene3D" id="3.90.1300.10">
    <property type="entry name" value="Amidase signature (AS) domain"/>
    <property type="match status" value="1"/>
</dbReference>
<dbReference type="Proteomes" id="UP000447574">
    <property type="component" value="Unassembled WGS sequence"/>
</dbReference>
<dbReference type="GO" id="GO:0004040">
    <property type="term" value="F:amidase activity"/>
    <property type="evidence" value="ECO:0007669"/>
    <property type="project" value="UniProtKB-EC"/>
</dbReference>
<dbReference type="PANTHER" id="PTHR11895:SF7">
    <property type="entry name" value="GLUTAMYL-TRNA(GLN) AMIDOTRANSFERASE SUBUNIT A, MITOCHONDRIAL"/>
    <property type="match status" value="1"/>
</dbReference>
<dbReference type="InterPro" id="IPR000120">
    <property type="entry name" value="Amidase"/>
</dbReference>
<name>A0A6A7ZBQ5_9PSED</name>
<reference evidence="6 7" key="1">
    <citation type="submission" date="2019-10" db="EMBL/GenBank/DDBJ databases">
        <title>Evaluation of single-gene subtyping targets for Pseudomonas.</title>
        <authorList>
            <person name="Reichler S.J."/>
            <person name="Orsi R.H."/>
            <person name="Wiedmann M."/>
            <person name="Martin N.H."/>
            <person name="Murphy S.I."/>
        </authorList>
    </citation>
    <scope>NUCLEOTIDE SEQUENCE [LARGE SCALE GENOMIC DNA]</scope>
    <source>
        <strain evidence="5 7">FSL R10-1876</strain>
        <strain evidence="4 8">FSL R10-2107</strain>
        <strain evidence="3 6">FSL R10-2932</strain>
    </source>
</reference>
<comment type="caution">
    <text evidence="5">The sequence shown here is derived from an EMBL/GenBank/DDBJ whole genome shotgun (WGS) entry which is preliminary data.</text>
</comment>
<evidence type="ECO:0000313" key="4">
    <source>
        <dbReference type="EMBL" id="MQU31143.1"/>
    </source>
</evidence>
<dbReference type="EMBL" id="WIVV01000045">
    <property type="protein sequence ID" value="MQU43139.1"/>
    <property type="molecule type" value="Genomic_DNA"/>
</dbReference>
<dbReference type="PANTHER" id="PTHR11895">
    <property type="entry name" value="TRANSAMIDASE"/>
    <property type="match status" value="1"/>
</dbReference>
<evidence type="ECO:0000313" key="8">
    <source>
        <dbReference type="Proteomes" id="UP000470186"/>
    </source>
</evidence>
<evidence type="ECO:0000313" key="7">
    <source>
        <dbReference type="Proteomes" id="UP000466863"/>
    </source>
</evidence>
<evidence type="ECO:0000313" key="5">
    <source>
        <dbReference type="EMBL" id="MQU43139.1"/>
    </source>
</evidence>
<dbReference type="NCBIfam" id="NF004815">
    <property type="entry name" value="PRK06169.1"/>
    <property type="match status" value="1"/>
</dbReference>
<comment type="similarity">
    <text evidence="1">Belongs to the amidase family.</text>
</comment>
<evidence type="ECO:0000256" key="1">
    <source>
        <dbReference type="ARBA" id="ARBA00009199"/>
    </source>
</evidence>
<dbReference type="EMBL" id="WIVX01000022">
    <property type="protein sequence ID" value="MQU31143.1"/>
    <property type="molecule type" value="Genomic_DNA"/>
</dbReference>
<dbReference type="Proteomes" id="UP000466863">
    <property type="component" value="Unassembled WGS sequence"/>
</dbReference>
<dbReference type="InterPro" id="IPR023631">
    <property type="entry name" value="Amidase_dom"/>
</dbReference>
<dbReference type="Pfam" id="PF01425">
    <property type="entry name" value="Amidase"/>
    <property type="match status" value="1"/>
</dbReference>
<proteinExistence type="inferred from homology"/>